<dbReference type="PANTHER" id="PTHR35564">
    <property type="match status" value="1"/>
</dbReference>
<sequence length="348" mass="39032">MAPQDRSGPDPLTHLQRLSDDPEKHHIFHAFRILEAAFPDAPRLGEARRPREDKVRFGQEAELSFPPSTVAGFKPPAGSKPGRLTNRFFGLFGPQGPLPLHLTEHARARLRHHRDPTFVEFANILTHRLMTLLYRAWRSGQPAPSFDRGNNDGIERKIAAIAGYHGAHLRERDDLPDLAKRHFAGLLAQGPKNAEGLRSIVEAFFGTKVQVQEFVGCWLELEPDDRWRMGVPAALGRTTSIGERVWTRSAKFRLRLGPLSLADYTRLLPGGASLPRLRAIVRNYAGDAMDWDVNLVLRADEIPRAKLGETVRLGQTSWIGESKIKKDADNLFLEPNAQMQMATMTGRT</sequence>
<comment type="caution">
    <text evidence="2">The sequence shown here is derived from an EMBL/GenBank/DDBJ whole genome shotgun (WGS) entry which is preliminary data.</text>
</comment>
<evidence type="ECO:0000313" key="3">
    <source>
        <dbReference type="Proteomes" id="UP001165396"/>
    </source>
</evidence>
<keyword evidence="3" id="KW-1185">Reference proteome</keyword>
<gene>
    <name evidence="2" type="primary">tssG</name>
    <name evidence="2" type="ORF">NTA49_12485</name>
</gene>
<accession>A0ABT1Z2J3</accession>
<evidence type="ECO:0000313" key="2">
    <source>
        <dbReference type="EMBL" id="MCR8827354.1"/>
    </source>
</evidence>
<evidence type="ECO:0000256" key="1">
    <source>
        <dbReference type="SAM" id="MobiDB-lite"/>
    </source>
</evidence>
<feature type="region of interest" description="Disordered" evidence="1">
    <location>
        <begin position="1"/>
        <end position="20"/>
    </location>
</feature>
<dbReference type="Proteomes" id="UP001165396">
    <property type="component" value="Unassembled WGS sequence"/>
</dbReference>
<dbReference type="NCBIfam" id="TIGR03347">
    <property type="entry name" value="VI_chp_1"/>
    <property type="match status" value="1"/>
</dbReference>
<name>A0ABT1Z2J3_9RHOB</name>
<reference evidence="2" key="1">
    <citation type="submission" date="2022-07" db="EMBL/GenBank/DDBJ databases">
        <title>Pseudosulfitobacter sp. strain AP-MA-4, whole genome sequence.</title>
        <authorList>
            <person name="Jiang Y."/>
        </authorList>
    </citation>
    <scope>NUCLEOTIDE SEQUENCE</scope>
    <source>
        <strain evidence="2">AP-MA-4</strain>
    </source>
</reference>
<proteinExistence type="predicted"/>
<dbReference type="PANTHER" id="PTHR35564:SF4">
    <property type="entry name" value="CYTOPLASMIC PROTEIN"/>
    <property type="match status" value="1"/>
</dbReference>
<dbReference type="RefSeq" id="WP_258295125.1">
    <property type="nucleotide sequence ID" value="NZ_JANKJG010000009.1"/>
</dbReference>
<protein>
    <submittedName>
        <fullName evidence="2">Type VI secretion system baseplate subunit TssG</fullName>
    </submittedName>
</protein>
<dbReference type="EMBL" id="JANKJG010000009">
    <property type="protein sequence ID" value="MCR8827354.1"/>
    <property type="molecule type" value="Genomic_DNA"/>
</dbReference>
<organism evidence="2 3">
    <name type="scientific">Pseudosulfitobacter koreensis</name>
    <dbReference type="NCBI Taxonomy" id="2968472"/>
    <lineage>
        <taxon>Bacteria</taxon>
        <taxon>Pseudomonadati</taxon>
        <taxon>Pseudomonadota</taxon>
        <taxon>Alphaproteobacteria</taxon>
        <taxon>Rhodobacterales</taxon>
        <taxon>Roseobacteraceae</taxon>
        <taxon>Pseudosulfitobacter</taxon>
    </lineage>
</organism>
<dbReference type="InterPro" id="IPR010732">
    <property type="entry name" value="T6SS_TssG-like"/>
</dbReference>
<dbReference type="Pfam" id="PF06996">
    <property type="entry name" value="T6SS_TssG"/>
    <property type="match status" value="1"/>
</dbReference>